<dbReference type="EC" id="3.5.3.11" evidence="5"/>
<dbReference type="InterPro" id="IPR023696">
    <property type="entry name" value="Ureohydrolase_dom_sf"/>
</dbReference>
<dbReference type="InterPro" id="IPR006035">
    <property type="entry name" value="Ureohydrolase"/>
</dbReference>
<comment type="similarity">
    <text evidence="1">Belongs to the arginase family. Agmatinase subfamily.</text>
</comment>
<comment type="caution">
    <text evidence="5">The sequence shown here is derived from an EMBL/GenBank/DDBJ whole genome shotgun (WGS) entry which is preliminary data.</text>
</comment>
<dbReference type="PIRSF" id="PIRSF036979">
    <property type="entry name" value="Arginase"/>
    <property type="match status" value="1"/>
</dbReference>
<evidence type="ECO:0000256" key="2">
    <source>
        <dbReference type="ARBA" id="ARBA00022723"/>
    </source>
</evidence>
<evidence type="ECO:0000256" key="1">
    <source>
        <dbReference type="ARBA" id="ARBA00009227"/>
    </source>
</evidence>
<dbReference type="PANTHER" id="PTHR11358:SF26">
    <property type="entry name" value="GUANIDINO ACID HYDROLASE, MITOCHONDRIAL"/>
    <property type="match status" value="1"/>
</dbReference>
<keyword evidence="2" id="KW-0479">Metal-binding</keyword>
<keyword evidence="6" id="KW-1185">Reference proteome</keyword>
<dbReference type="PROSITE" id="PS51409">
    <property type="entry name" value="ARGINASE_2"/>
    <property type="match status" value="1"/>
</dbReference>
<sequence length="281" mass="30004">MVVLGVPIDSGTGGRPGARFGPAAIREASALIAGNLYHVGLETEVFEHLRIVDVGDVPVTPGQHERNLDAAEKWARELMSVTDRVVVLGGDHSVLLPVLRAVADKHGPVSFVHWDAHADTWDGGPEHLLTHATAVRRVIEEGLTNQVFQIGLRGYGPSRETFAWAGEHGVEHWTMMDVDEAGLTDIVQQVIASVTGKVYISIDIDVLDPSYAPGTGTPEPGGLTSRELLAGIRDLARNTDVVGLDVVEVAPPYDHADVTALVANRCVLEFLSATAQRKAAG</sequence>
<dbReference type="PROSITE" id="PS01053">
    <property type="entry name" value="ARGINASE_1"/>
    <property type="match status" value="1"/>
</dbReference>
<protein>
    <submittedName>
        <fullName evidence="5">Agmatinase</fullName>
        <ecNumber evidence="5">3.5.3.11</ecNumber>
    </submittedName>
</protein>
<dbReference type="SUPFAM" id="SSF52768">
    <property type="entry name" value="Arginase/deacetylase"/>
    <property type="match status" value="1"/>
</dbReference>
<dbReference type="PANTHER" id="PTHR11358">
    <property type="entry name" value="ARGINASE/AGMATINASE"/>
    <property type="match status" value="1"/>
</dbReference>
<keyword evidence="3 4" id="KW-0378">Hydrolase</keyword>
<dbReference type="NCBIfam" id="TIGR01230">
    <property type="entry name" value="agmatinase"/>
    <property type="match status" value="1"/>
</dbReference>
<dbReference type="Gene3D" id="3.40.800.10">
    <property type="entry name" value="Ureohydrolase domain"/>
    <property type="match status" value="1"/>
</dbReference>
<evidence type="ECO:0000256" key="4">
    <source>
        <dbReference type="RuleBase" id="RU003684"/>
    </source>
</evidence>
<proteinExistence type="inferred from homology"/>
<dbReference type="EMBL" id="JBITMB010000005">
    <property type="protein sequence ID" value="MFI7442700.1"/>
    <property type="molecule type" value="Genomic_DNA"/>
</dbReference>
<dbReference type="InterPro" id="IPR020855">
    <property type="entry name" value="Ureohydrolase_Mn_BS"/>
</dbReference>
<evidence type="ECO:0000256" key="3">
    <source>
        <dbReference type="ARBA" id="ARBA00022801"/>
    </source>
</evidence>
<evidence type="ECO:0000313" key="5">
    <source>
        <dbReference type="EMBL" id="MFI7442700.1"/>
    </source>
</evidence>
<evidence type="ECO:0000313" key="6">
    <source>
        <dbReference type="Proteomes" id="UP001612928"/>
    </source>
</evidence>
<reference evidence="5 6" key="1">
    <citation type="submission" date="2024-10" db="EMBL/GenBank/DDBJ databases">
        <title>The Natural Products Discovery Center: Release of the First 8490 Sequenced Strains for Exploring Actinobacteria Biosynthetic Diversity.</title>
        <authorList>
            <person name="Kalkreuter E."/>
            <person name="Kautsar S.A."/>
            <person name="Yang D."/>
            <person name="Bader C.D."/>
            <person name="Teijaro C.N."/>
            <person name="Fluegel L."/>
            <person name="Davis C.M."/>
            <person name="Simpson J.R."/>
            <person name="Lauterbach L."/>
            <person name="Steele A.D."/>
            <person name="Gui C."/>
            <person name="Meng S."/>
            <person name="Li G."/>
            <person name="Viehrig K."/>
            <person name="Ye F."/>
            <person name="Su P."/>
            <person name="Kiefer A.F."/>
            <person name="Nichols A."/>
            <person name="Cepeda A.J."/>
            <person name="Yan W."/>
            <person name="Fan B."/>
            <person name="Jiang Y."/>
            <person name="Adhikari A."/>
            <person name="Zheng C.-J."/>
            <person name="Schuster L."/>
            <person name="Cowan T.M."/>
            <person name="Smanski M.J."/>
            <person name="Chevrette M.G."/>
            <person name="De Carvalho L.P.S."/>
            <person name="Shen B."/>
        </authorList>
    </citation>
    <scope>NUCLEOTIDE SEQUENCE [LARGE SCALE GENOMIC DNA]</scope>
    <source>
        <strain evidence="5 6">NPDC049503</strain>
    </source>
</reference>
<dbReference type="GO" id="GO:0008783">
    <property type="term" value="F:agmatinase activity"/>
    <property type="evidence" value="ECO:0007669"/>
    <property type="project" value="UniProtKB-EC"/>
</dbReference>
<organism evidence="5 6">
    <name type="scientific">Nonomuraea indica</name>
    <dbReference type="NCBI Taxonomy" id="1581193"/>
    <lineage>
        <taxon>Bacteria</taxon>
        <taxon>Bacillati</taxon>
        <taxon>Actinomycetota</taxon>
        <taxon>Actinomycetes</taxon>
        <taxon>Streptosporangiales</taxon>
        <taxon>Streptosporangiaceae</taxon>
        <taxon>Nonomuraea</taxon>
    </lineage>
</organism>
<accession>A0ABW8A7D5</accession>
<dbReference type="InterPro" id="IPR005925">
    <property type="entry name" value="Agmatinase-rel"/>
</dbReference>
<dbReference type="Pfam" id="PF00491">
    <property type="entry name" value="Arginase"/>
    <property type="match status" value="1"/>
</dbReference>
<name>A0ABW8A7D5_9ACTN</name>
<dbReference type="Proteomes" id="UP001612928">
    <property type="component" value="Unassembled WGS sequence"/>
</dbReference>
<dbReference type="RefSeq" id="WP_180903439.1">
    <property type="nucleotide sequence ID" value="NZ_JBITMB010000005.1"/>
</dbReference>
<gene>
    <name evidence="5" type="primary">speB</name>
    <name evidence="5" type="ORF">ACIBP5_22250</name>
</gene>